<comment type="similarity">
    <text evidence="2">Belongs to the krueppel C2H2-type zinc-finger protein family.</text>
</comment>
<keyword evidence="7" id="KW-0238">DNA-binding</keyword>
<dbReference type="AlphaFoldDB" id="A0A8C4S9V6"/>
<dbReference type="GO" id="GO:0000978">
    <property type="term" value="F:RNA polymerase II cis-regulatory region sequence-specific DNA binding"/>
    <property type="evidence" value="ECO:0007669"/>
    <property type="project" value="TreeGrafter"/>
</dbReference>
<reference evidence="11" key="2">
    <citation type="submission" date="2025-08" db="UniProtKB">
        <authorList>
            <consortium name="Ensembl"/>
        </authorList>
    </citation>
    <scope>IDENTIFICATION</scope>
</reference>
<evidence type="ECO:0000256" key="9">
    <source>
        <dbReference type="PROSITE-ProRule" id="PRU00042"/>
    </source>
</evidence>
<dbReference type="GO" id="GO:0008270">
    <property type="term" value="F:zinc ion binding"/>
    <property type="evidence" value="ECO:0007669"/>
    <property type="project" value="UniProtKB-KW"/>
</dbReference>
<dbReference type="Pfam" id="PF00096">
    <property type="entry name" value="zf-C2H2"/>
    <property type="match status" value="6"/>
</dbReference>
<dbReference type="FunFam" id="3.30.160.60:FF:000038">
    <property type="entry name" value="Zinc finger protein 624"/>
    <property type="match status" value="1"/>
</dbReference>
<dbReference type="SUPFAM" id="SSF57667">
    <property type="entry name" value="beta-beta-alpha zinc fingers"/>
    <property type="match status" value="4"/>
</dbReference>
<dbReference type="GeneTree" id="ENSGT01150000286936"/>
<keyword evidence="5 9" id="KW-0863">Zinc-finger</keyword>
<feature type="domain" description="C2H2-type" evidence="10">
    <location>
        <begin position="501"/>
        <end position="520"/>
    </location>
</feature>
<dbReference type="Ensembl" id="ENSECRT00000014506.1">
    <property type="protein sequence ID" value="ENSECRP00000014259.1"/>
    <property type="gene ID" value="ENSECRG00000009526.1"/>
</dbReference>
<dbReference type="GO" id="GO:0005634">
    <property type="term" value="C:nucleus"/>
    <property type="evidence" value="ECO:0007669"/>
    <property type="project" value="UniProtKB-SubCell"/>
</dbReference>
<dbReference type="FunFam" id="3.30.160.60:FF:002343">
    <property type="entry name" value="Zinc finger protein 33A"/>
    <property type="match status" value="2"/>
</dbReference>
<keyword evidence="3" id="KW-0479">Metal-binding</keyword>
<organism evidence="11 12">
    <name type="scientific">Erpetoichthys calabaricus</name>
    <name type="common">Rope fish</name>
    <name type="synonym">Calamoichthys calabaricus</name>
    <dbReference type="NCBI Taxonomy" id="27687"/>
    <lineage>
        <taxon>Eukaryota</taxon>
        <taxon>Metazoa</taxon>
        <taxon>Chordata</taxon>
        <taxon>Craniata</taxon>
        <taxon>Vertebrata</taxon>
        <taxon>Euteleostomi</taxon>
        <taxon>Actinopterygii</taxon>
        <taxon>Polypteriformes</taxon>
        <taxon>Polypteridae</taxon>
        <taxon>Erpetoichthys</taxon>
    </lineage>
</organism>
<protein>
    <submittedName>
        <fullName evidence="11">Zinc finger protein 391-like</fullName>
    </submittedName>
</protein>
<dbReference type="FunFam" id="3.30.160.60:FF:000912">
    <property type="entry name" value="Zinc finger protein 660"/>
    <property type="match status" value="1"/>
</dbReference>
<feature type="domain" description="C2H2-type" evidence="10">
    <location>
        <begin position="417"/>
        <end position="444"/>
    </location>
</feature>
<proteinExistence type="inferred from homology"/>
<dbReference type="FunFam" id="3.30.160.60:FF:001954">
    <property type="entry name" value="Zinc finger protein 787"/>
    <property type="match status" value="1"/>
</dbReference>
<evidence type="ECO:0000313" key="12">
    <source>
        <dbReference type="Proteomes" id="UP000694620"/>
    </source>
</evidence>
<feature type="domain" description="C2H2-type" evidence="10">
    <location>
        <begin position="361"/>
        <end position="388"/>
    </location>
</feature>
<dbReference type="PROSITE" id="PS50157">
    <property type="entry name" value="ZINC_FINGER_C2H2_2"/>
    <property type="match status" value="7"/>
</dbReference>
<name>A0A8C4S9V6_ERPCA</name>
<evidence type="ECO:0000256" key="4">
    <source>
        <dbReference type="ARBA" id="ARBA00022737"/>
    </source>
</evidence>
<dbReference type="PANTHER" id="PTHR23226:SF416">
    <property type="entry name" value="FI01424P"/>
    <property type="match status" value="1"/>
</dbReference>
<evidence type="ECO:0000256" key="2">
    <source>
        <dbReference type="ARBA" id="ARBA00006991"/>
    </source>
</evidence>
<gene>
    <name evidence="11" type="primary">LOC114660683</name>
</gene>
<dbReference type="SMART" id="SM00355">
    <property type="entry name" value="ZnF_C2H2"/>
    <property type="match status" value="6"/>
</dbReference>
<evidence type="ECO:0000256" key="7">
    <source>
        <dbReference type="ARBA" id="ARBA00023125"/>
    </source>
</evidence>
<evidence type="ECO:0000256" key="3">
    <source>
        <dbReference type="ARBA" id="ARBA00022723"/>
    </source>
</evidence>
<evidence type="ECO:0000256" key="8">
    <source>
        <dbReference type="ARBA" id="ARBA00023242"/>
    </source>
</evidence>
<dbReference type="Gene3D" id="3.30.160.60">
    <property type="entry name" value="Classic Zinc Finger"/>
    <property type="match status" value="7"/>
</dbReference>
<feature type="domain" description="C2H2-type" evidence="10">
    <location>
        <begin position="473"/>
        <end position="500"/>
    </location>
</feature>
<feature type="domain" description="C2H2-type" evidence="10">
    <location>
        <begin position="333"/>
        <end position="360"/>
    </location>
</feature>
<dbReference type="GO" id="GO:0000981">
    <property type="term" value="F:DNA-binding transcription factor activity, RNA polymerase II-specific"/>
    <property type="evidence" value="ECO:0007669"/>
    <property type="project" value="TreeGrafter"/>
</dbReference>
<evidence type="ECO:0000256" key="5">
    <source>
        <dbReference type="ARBA" id="ARBA00022771"/>
    </source>
</evidence>
<accession>A0A8C4S9V6</accession>
<sequence>MDVTMSSLFFNDELSSTVEQAVKTAVQTVLCEVTVLLSRQLSALRLGLSEKEHEILRLTERLEALQSGSSCGLEAHGGSGFARPRRPREDVRLCASPVEIVLPASPEESRETLPRTMRSVRSRVRLTAHKHPSGFRASPADGDACGVRLEQRRPSRWMTGDRGNEGFTENDLCPESNQLLNDLCVTVFDGKQNLESSQIKEDVLFQEHFQIKGENRAKQRSGLKNHPNVEETCILIKEEDSDLESICFGENGTELESATVKEETLRLFEVSTNKKVSECRPTKRKEENMEIGLVKNNNIITKSLKGTCVTETSVGYVINRKVHPRICQEDTCYICSECGASFGLPSSLKQHQRVHNMEKIYRCAQCGEKFSRTEMLKHHRRVHVGEKPFPCPQCGKRFSQVKHLKDHQLIHMDTKPYSCGECGFSFIRLGTLKRHQKIHTGEKPYPCKECGKNFSRLETLKKHQRVHTGETPYHCTQCDKSFSQLGTLKTHQRIHTGDKPYQCSGCGKRFTFCSQLKMHKCQIVKWKV</sequence>
<keyword evidence="6" id="KW-0862">Zinc</keyword>
<evidence type="ECO:0000256" key="6">
    <source>
        <dbReference type="ARBA" id="ARBA00022833"/>
    </source>
</evidence>
<dbReference type="PROSITE" id="PS00028">
    <property type="entry name" value="ZINC_FINGER_C2H2_1"/>
    <property type="match status" value="6"/>
</dbReference>
<dbReference type="PANTHER" id="PTHR23226">
    <property type="entry name" value="ZINC FINGER AND SCAN DOMAIN-CONTAINING"/>
    <property type="match status" value="1"/>
</dbReference>
<feature type="domain" description="C2H2-type" evidence="10">
    <location>
        <begin position="445"/>
        <end position="472"/>
    </location>
</feature>
<dbReference type="FunFam" id="3.30.160.60:FF:001344">
    <property type="entry name" value="Zinc finger protein 16 like"/>
    <property type="match status" value="1"/>
</dbReference>
<reference evidence="11" key="1">
    <citation type="submission" date="2021-06" db="EMBL/GenBank/DDBJ databases">
        <authorList>
            <consortium name="Wellcome Sanger Institute Data Sharing"/>
        </authorList>
    </citation>
    <scope>NUCLEOTIDE SEQUENCE [LARGE SCALE GENOMIC DNA]</scope>
</reference>
<keyword evidence="12" id="KW-1185">Reference proteome</keyword>
<keyword evidence="8" id="KW-0539">Nucleus</keyword>
<evidence type="ECO:0000313" key="11">
    <source>
        <dbReference type="Ensembl" id="ENSECRP00000014259.1"/>
    </source>
</evidence>
<dbReference type="InterPro" id="IPR036236">
    <property type="entry name" value="Znf_C2H2_sf"/>
</dbReference>
<feature type="domain" description="C2H2-type" evidence="10">
    <location>
        <begin position="389"/>
        <end position="416"/>
    </location>
</feature>
<evidence type="ECO:0000259" key="10">
    <source>
        <dbReference type="PROSITE" id="PS50157"/>
    </source>
</evidence>
<reference evidence="11" key="3">
    <citation type="submission" date="2025-09" db="UniProtKB">
        <authorList>
            <consortium name="Ensembl"/>
        </authorList>
    </citation>
    <scope>IDENTIFICATION</scope>
</reference>
<evidence type="ECO:0000256" key="1">
    <source>
        <dbReference type="ARBA" id="ARBA00004123"/>
    </source>
</evidence>
<keyword evidence="4" id="KW-0677">Repeat</keyword>
<dbReference type="InterPro" id="IPR013087">
    <property type="entry name" value="Znf_C2H2_type"/>
</dbReference>
<comment type="subcellular location">
    <subcellularLocation>
        <location evidence="1">Nucleus</location>
    </subcellularLocation>
</comment>
<dbReference type="Proteomes" id="UP000694620">
    <property type="component" value="Chromosome 11"/>
</dbReference>